<comment type="caution">
    <text evidence="6">The sequence shown here is derived from an EMBL/GenBank/DDBJ whole genome shotgun (WGS) entry which is preliminary data.</text>
</comment>
<evidence type="ECO:0000313" key="6">
    <source>
        <dbReference type="EMBL" id="MDQ7247025.1"/>
    </source>
</evidence>
<dbReference type="Gene3D" id="3.40.50.150">
    <property type="entry name" value="Vaccinia Virus protein VP39"/>
    <property type="match status" value="1"/>
</dbReference>
<dbReference type="GO" id="GO:0032259">
    <property type="term" value="P:methylation"/>
    <property type="evidence" value="ECO:0007669"/>
    <property type="project" value="UniProtKB-KW"/>
</dbReference>
<sequence length="270" mass="31088">MTRTDTDHATDHSGSPDRFGYEWAEYTELRPVYEEQFKRWTALITPEDWRGARFIDVGCGMGRNSHWPMTYGASGGVSIDVDDRSLSSARRTLADWPSVEVKKMSAYEIAFDGAFDIAFSIGVIHHLAEPLSALRQMAKAVKPGGKVMIWVYGYENNEWIVRYFDPLRKLLFARLPIGVTHFLSLFPTALLWLLLRLGFGRLEYFNLLRRTSFRQLRSIVFDQMLPRIANYWKRDEVERLLRDAGLTDIRVAPVNDMSWTAVGVRPIAPH</sequence>
<keyword evidence="4" id="KW-1133">Transmembrane helix</keyword>
<evidence type="ECO:0000256" key="3">
    <source>
        <dbReference type="ARBA" id="ARBA00022691"/>
    </source>
</evidence>
<organism evidence="6 7">
    <name type="scientific">Dongia sedimenti</name>
    <dbReference type="NCBI Taxonomy" id="3064282"/>
    <lineage>
        <taxon>Bacteria</taxon>
        <taxon>Pseudomonadati</taxon>
        <taxon>Pseudomonadota</taxon>
        <taxon>Alphaproteobacteria</taxon>
        <taxon>Rhodospirillales</taxon>
        <taxon>Dongiaceae</taxon>
        <taxon>Dongia</taxon>
    </lineage>
</organism>
<dbReference type="GO" id="GO:0008168">
    <property type="term" value="F:methyltransferase activity"/>
    <property type="evidence" value="ECO:0007669"/>
    <property type="project" value="UniProtKB-KW"/>
</dbReference>
<keyword evidence="7" id="KW-1185">Reference proteome</keyword>
<keyword evidence="1 6" id="KW-0489">Methyltransferase</keyword>
<name>A0ABU0YH26_9PROT</name>
<dbReference type="EC" id="2.1.1.-" evidence="6"/>
<keyword evidence="4" id="KW-0812">Transmembrane</keyword>
<accession>A0ABU0YH26</accession>
<dbReference type="EMBL" id="JAUYVI010000002">
    <property type="protein sequence ID" value="MDQ7247025.1"/>
    <property type="molecule type" value="Genomic_DNA"/>
</dbReference>
<dbReference type="CDD" id="cd02440">
    <property type="entry name" value="AdoMet_MTases"/>
    <property type="match status" value="1"/>
</dbReference>
<evidence type="ECO:0000259" key="5">
    <source>
        <dbReference type="Pfam" id="PF08241"/>
    </source>
</evidence>
<feature type="transmembrane region" description="Helical" evidence="4">
    <location>
        <begin position="171"/>
        <end position="195"/>
    </location>
</feature>
<dbReference type="RefSeq" id="WP_379954435.1">
    <property type="nucleotide sequence ID" value="NZ_JAUYVI010000002.1"/>
</dbReference>
<reference evidence="7" key="1">
    <citation type="submission" date="2023-08" db="EMBL/GenBank/DDBJ databases">
        <title>Rhodospirillaceae gen. nov., a novel taxon isolated from the Yangtze River Yuezi River estuary sludge.</title>
        <authorList>
            <person name="Ruan L."/>
        </authorList>
    </citation>
    <scope>NUCLEOTIDE SEQUENCE [LARGE SCALE GENOMIC DNA]</scope>
    <source>
        <strain evidence="7">R-7</strain>
    </source>
</reference>
<keyword evidence="2 6" id="KW-0808">Transferase</keyword>
<proteinExistence type="predicted"/>
<feature type="domain" description="Methyltransferase type 11" evidence="5">
    <location>
        <begin position="55"/>
        <end position="149"/>
    </location>
</feature>
<dbReference type="PANTHER" id="PTHR43464:SF19">
    <property type="entry name" value="UBIQUINONE BIOSYNTHESIS O-METHYLTRANSFERASE, MITOCHONDRIAL"/>
    <property type="match status" value="1"/>
</dbReference>
<dbReference type="SUPFAM" id="SSF53335">
    <property type="entry name" value="S-adenosyl-L-methionine-dependent methyltransferases"/>
    <property type="match status" value="1"/>
</dbReference>
<gene>
    <name evidence="6" type="ORF">Q8A70_05085</name>
</gene>
<keyword evidence="3" id="KW-0949">S-adenosyl-L-methionine</keyword>
<dbReference type="Proteomes" id="UP001230156">
    <property type="component" value="Unassembled WGS sequence"/>
</dbReference>
<dbReference type="Pfam" id="PF08241">
    <property type="entry name" value="Methyltransf_11"/>
    <property type="match status" value="1"/>
</dbReference>
<evidence type="ECO:0000313" key="7">
    <source>
        <dbReference type="Proteomes" id="UP001230156"/>
    </source>
</evidence>
<protein>
    <submittedName>
        <fullName evidence="6">Class I SAM-dependent methyltransferase</fullName>
        <ecNumber evidence="6">2.1.1.-</ecNumber>
    </submittedName>
</protein>
<keyword evidence="4" id="KW-0472">Membrane</keyword>
<evidence type="ECO:0000256" key="2">
    <source>
        <dbReference type="ARBA" id="ARBA00022679"/>
    </source>
</evidence>
<evidence type="ECO:0000256" key="4">
    <source>
        <dbReference type="SAM" id="Phobius"/>
    </source>
</evidence>
<dbReference type="InterPro" id="IPR029063">
    <property type="entry name" value="SAM-dependent_MTases_sf"/>
</dbReference>
<dbReference type="InterPro" id="IPR013216">
    <property type="entry name" value="Methyltransf_11"/>
</dbReference>
<evidence type="ECO:0000256" key="1">
    <source>
        <dbReference type="ARBA" id="ARBA00022603"/>
    </source>
</evidence>
<dbReference type="PANTHER" id="PTHR43464">
    <property type="entry name" value="METHYLTRANSFERASE"/>
    <property type="match status" value="1"/>
</dbReference>